<dbReference type="SMART" id="SM00155">
    <property type="entry name" value="PLDc"/>
    <property type="match status" value="1"/>
</dbReference>
<dbReference type="KEGG" id="dpte:113796701"/>
<evidence type="ECO:0000313" key="7">
    <source>
        <dbReference type="Proteomes" id="UP000515146"/>
    </source>
</evidence>
<dbReference type="SUPFAM" id="SSF56024">
    <property type="entry name" value="Phospholipase D/nuclease"/>
    <property type="match status" value="1"/>
</dbReference>
<name>A0A6P6YBZ6_DERPT</name>
<evidence type="ECO:0000256" key="2">
    <source>
        <dbReference type="ARBA" id="ARBA00022737"/>
    </source>
</evidence>
<dbReference type="GO" id="GO:0004630">
    <property type="term" value="F:phospholipase D activity"/>
    <property type="evidence" value="ECO:0007669"/>
    <property type="project" value="UniProtKB-EC"/>
</dbReference>
<dbReference type="GO" id="GO:0005886">
    <property type="term" value="C:plasma membrane"/>
    <property type="evidence" value="ECO:0007669"/>
    <property type="project" value="TreeGrafter"/>
</dbReference>
<keyword evidence="4" id="KW-0442">Lipid degradation</keyword>
<keyword evidence="5" id="KW-0443">Lipid metabolism</keyword>
<evidence type="ECO:0000256" key="1">
    <source>
        <dbReference type="ARBA" id="ARBA00012027"/>
    </source>
</evidence>
<dbReference type="Proteomes" id="UP000515146">
    <property type="component" value="Unplaced"/>
</dbReference>
<evidence type="ECO:0000313" key="8">
    <source>
        <dbReference type="RefSeq" id="XP_027202805.1"/>
    </source>
</evidence>
<dbReference type="InterPro" id="IPR015679">
    <property type="entry name" value="PLipase_D_fam"/>
</dbReference>
<dbReference type="EC" id="3.1.4.4" evidence="1"/>
<sequence length="248" mass="28929">MTVKRIVKAIKFSKAFKVYIVIPLYSEGIPGSSNLQEILHWQYHTLRYMFKEINRNLRLYKSSASVEDYLRFFFLGKIETPPKTQAPQIPAHQIYVHSKLMIIDDYYCLIGSGNINDRSLNGSRDTELSVGVSQAYFTPYQENGEWALPKADIYGFRVLLWVEHFGEYYDWMDNPGSQATWDKVVEIATENYKAYLNPEIYSKEKHSFIMTYPLNSQNIELEEDIKIPHFQVSIKGNKNRIMPEGITT</sequence>
<dbReference type="AlphaFoldDB" id="A0A6P6YBZ6"/>
<dbReference type="PANTHER" id="PTHR18896">
    <property type="entry name" value="PHOSPHOLIPASE D"/>
    <property type="match status" value="1"/>
</dbReference>
<dbReference type="OrthoDB" id="6330677at2759"/>
<accession>A0A6P6YBZ6</accession>
<evidence type="ECO:0000259" key="6">
    <source>
        <dbReference type="PROSITE" id="PS50035"/>
    </source>
</evidence>
<feature type="domain" description="PLD phosphodiesterase" evidence="6">
    <location>
        <begin position="92"/>
        <end position="119"/>
    </location>
</feature>
<keyword evidence="2" id="KW-0677">Repeat</keyword>
<dbReference type="PROSITE" id="PS50035">
    <property type="entry name" value="PLD"/>
    <property type="match status" value="1"/>
</dbReference>
<organism evidence="7 8">
    <name type="scientific">Dermatophagoides pteronyssinus</name>
    <name type="common">European house dust mite</name>
    <dbReference type="NCBI Taxonomy" id="6956"/>
    <lineage>
        <taxon>Eukaryota</taxon>
        <taxon>Metazoa</taxon>
        <taxon>Ecdysozoa</taxon>
        <taxon>Arthropoda</taxon>
        <taxon>Chelicerata</taxon>
        <taxon>Arachnida</taxon>
        <taxon>Acari</taxon>
        <taxon>Acariformes</taxon>
        <taxon>Sarcoptiformes</taxon>
        <taxon>Astigmata</taxon>
        <taxon>Psoroptidia</taxon>
        <taxon>Analgoidea</taxon>
        <taxon>Pyroglyphidae</taxon>
        <taxon>Dermatophagoidinae</taxon>
        <taxon>Dermatophagoides</taxon>
    </lineage>
</organism>
<evidence type="ECO:0000256" key="5">
    <source>
        <dbReference type="ARBA" id="ARBA00023098"/>
    </source>
</evidence>
<dbReference type="PANTHER" id="PTHR18896:SF60">
    <property type="entry name" value="PHOSPHOLIPASE D"/>
    <property type="match status" value="1"/>
</dbReference>
<dbReference type="InParanoid" id="A0A6P6YBZ6"/>
<keyword evidence="3" id="KW-0378">Hydrolase</keyword>
<evidence type="ECO:0000256" key="3">
    <source>
        <dbReference type="ARBA" id="ARBA00022801"/>
    </source>
</evidence>
<dbReference type="Pfam" id="PF00614">
    <property type="entry name" value="PLDc"/>
    <property type="match status" value="1"/>
</dbReference>
<gene>
    <name evidence="8" type="primary">LOC113796701</name>
</gene>
<dbReference type="RefSeq" id="XP_027202805.1">
    <property type="nucleotide sequence ID" value="XM_027347004.1"/>
</dbReference>
<dbReference type="Gene3D" id="3.30.870.10">
    <property type="entry name" value="Endonuclease Chain A"/>
    <property type="match status" value="1"/>
</dbReference>
<proteinExistence type="predicted"/>
<dbReference type="GO" id="GO:0009395">
    <property type="term" value="P:phospholipid catabolic process"/>
    <property type="evidence" value="ECO:0007669"/>
    <property type="project" value="TreeGrafter"/>
</dbReference>
<protein>
    <recommendedName>
        <fullName evidence="1">phospholipase D</fullName>
        <ecNumber evidence="1">3.1.4.4</ecNumber>
    </recommendedName>
</protein>
<evidence type="ECO:0000256" key="4">
    <source>
        <dbReference type="ARBA" id="ARBA00022963"/>
    </source>
</evidence>
<reference evidence="8" key="1">
    <citation type="submission" date="2025-08" db="UniProtKB">
        <authorList>
            <consortium name="RefSeq"/>
        </authorList>
    </citation>
    <scope>IDENTIFICATION</scope>
    <source>
        <strain evidence="8">Airmid</strain>
    </source>
</reference>
<keyword evidence="7" id="KW-1185">Reference proteome</keyword>
<dbReference type="InterPro" id="IPR001736">
    <property type="entry name" value="PLipase_D/transphosphatidylase"/>
</dbReference>